<dbReference type="Proteomes" id="UP000054047">
    <property type="component" value="Unassembled WGS sequence"/>
</dbReference>
<proteinExistence type="predicted"/>
<accession>A0A0C2CMH4</accession>
<reference evidence="4 5" key="1">
    <citation type="submission" date="2013-12" db="EMBL/GenBank/DDBJ databases">
        <title>Draft genome of the parsitic nematode Ancylostoma duodenale.</title>
        <authorList>
            <person name="Mitreva M."/>
        </authorList>
    </citation>
    <scope>NUCLEOTIDE SEQUENCE [LARGE SCALE GENOMIC DNA]</scope>
    <source>
        <strain evidence="4 5">Zhejiang</strain>
    </source>
</reference>
<keyword evidence="5" id="KW-1185">Reference proteome</keyword>
<dbReference type="InterPro" id="IPR003677">
    <property type="entry name" value="ANIS5_cation-bd"/>
</dbReference>
<evidence type="ECO:0000256" key="2">
    <source>
        <dbReference type="SAM" id="SignalP"/>
    </source>
</evidence>
<protein>
    <recommendedName>
        <fullName evidence="3">SXP/RAL-2 family protein Ani s 5-like cation-binding domain-containing protein</fullName>
    </recommendedName>
</protein>
<evidence type="ECO:0000313" key="4">
    <source>
        <dbReference type="EMBL" id="KIH57808.1"/>
    </source>
</evidence>
<organism evidence="4 5">
    <name type="scientific">Ancylostoma duodenale</name>
    <dbReference type="NCBI Taxonomy" id="51022"/>
    <lineage>
        <taxon>Eukaryota</taxon>
        <taxon>Metazoa</taxon>
        <taxon>Ecdysozoa</taxon>
        <taxon>Nematoda</taxon>
        <taxon>Chromadorea</taxon>
        <taxon>Rhabditida</taxon>
        <taxon>Rhabditina</taxon>
        <taxon>Rhabditomorpha</taxon>
        <taxon>Strongyloidea</taxon>
        <taxon>Ancylostomatidae</taxon>
        <taxon>Ancylostomatinae</taxon>
        <taxon>Ancylostoma</taxon>
    </lineage>
</organism>
<feature type="compositionally biased region" description="Gly residues" evidence="1">
    <location>
        <begin position="208"/>
        <end position="219"/>
    </location>
</feature>
<feature type="region of interest" description="Disordered" evidence="1">
    <location>
        <begin position="201"/>
        <end position="251"/>
    </location>
</feature>
<dbReference type="PANTHER" id="PTHR21593:SF36">
    <property type="entry name" value="DUF148 DOMAIN-CONTAINING PROTEIN-RELATED"/>
    <property type="match status" value="1"/>
</dbReference>
<name>A0A0C2CMH4_9BILA</name>
<feature type="domain" description="SXP/RAL-2 family protein Ani s 5-like cation-binding" evidence="3">
    <location>
        <begin position="67"/>
        <end position="160"/>
    </location>
</feature>
<feature type="region of interest" description="Disordered" evidence="1">
    <location>
        <begin position="25"/>
        <end position="61"/>
    </location>
</feature>
<dbReference type="InterPro" id="IPR052823">
    <property type="entry name" value="SXP/RAL-2_related"/>
</dbReference>
<feature type="chain" id="PRO_5002163726" description="SXP/RAL-2 family protein Ani s 5-like cation-binding domain-containing protein" evidence="2">
    <location>
        <begin position="17"/>
        <end position="287"/>
    </location>
</feature>
<evidence type="ECO:0000313" key="5">
    <source>
        <dbReference type="Proteomes" id="UP000054047"/>
    </source>
</evidence>
<evidence type="ECO:0000259" key="3">
    <source>
        <dbReference type="Pfam" id="PF02520"/>
    </source>
</evidence>
<dbReference type="PANTHER" id="PTHR21593">
    <property type="entry name" value="PRION-LIKE- Q/N-RICH -DOMAIN-BEARING PROTEIN PROTEIN"/>
    <property type="match status" value="1"/>
</dbReference>
<evidence type="ECO:0000256" key="1">
    <source>
        <dbReference type="SAM" id="MobiDB-lite"/>
    </source>
</evidence>
<feature type="signal peptide" evidence="2">
    <location>
        <begin position="1"/>
        <end position="16"/>
    </location>
</feature>
<keyword evidence="2" id="KW-0732">Signal</keyword>
<dbReference type="OrthoDB" id="5867022at2759"/>
<gene>
    <name evidence="4" type="ORF">ANCDUO_11997</name>
</gene>
<dbReference type="Pfam" id="PF02520">
    <property type="entry name" value="ANIS5_cation-bd"/>
    <property type="match status" value="1"/>
</dbReference>
<dbReference type="EMBL" id="KN733911">
    <property type="protein sequence ID" value="KIH57808.1"/>
    <property type="molecule type" value="Genomic_DNA"/>
</dbReference>
<feature type="compositionally biased region" description="Gly residues" evidence="1">
    <location>
        <begin position="25"/>
        <end position="37"/>
    </location>
</feature>
<dbReference type="AlphaFoldDB" id="A0A0C2CMH4"/>
<sequence length="287" mass="31989">MNTAIAILAIIGVVLCAPPDFGGDGPFGRGGGRGGRGGPDERGGRGGRGHHHGPPPPPYLRNVTEQARREYFQIMRNWNVTFAEQKKQILEWGEKYGVKDQVEQFNTNMTNMRNEVKKNVTELISKLPEALQKFTTLMENEDQTPIELRTAIGKLNAENPPVSLYPVEKYQVTSRNCNLNLFFFQLYRVLKFAFDQFIHRRGPHGPHGPHGPGPRGGPRGPGPFGPEGFEGPRGPGEEEFGGFGQEGSMDGFQGNQIQGSLLVARFDVQMERWLFPGQNRGFEGFRR</sequence>